<reference evidence="2" key="1">
    <citation type="submission" date="2020-05" db="EMBL/GenBank/DDBJ databases">
        <title>Mycena genomes resolve the evolution of fungal bioluminescence.</title>
        <authorList>
            <person name="Tsai I.J."/>
        </authorList>
    </citation>
    <scope>NUCLEOTIDE SEQUENCE</scope>
    <source>
        <strain evidence="2">171206Taipei</strain>
    </source>
</reference>
<dbReference type="OrthoDB" id="3115462at2759"/>
<gene>
    <name evidence="2" type="ORF">MIND_00277500</name>
</gene>
<name>A0A8H6T8B7_9AGAR</name>
<feature type="compositionally biased region" description="Pro residues" evidence="1">
    <location>
        <begin position="179"/>
        <end position="191"/>
    </location>
</feature>
<protein>
    <submittedName>
        <fullName evidence="2">Uncharacterized protein</fullName>
    </submittedName>
</protein>
<dbReference type="Proteomes" id="UP000636479">
    <property type="component" value="Unassembled WGS sequence"/>
</dbReference>
<accession>A0A8H6T8B7</accession>
<dbReference type="RefSeq" id="XP_037224742.1">
    <property type="nucleotide sequence ID" value="XM_037359647.1"/>
</dbReference>
<dbReference type="GeneID" id="59342163"/>
<proteinExistence type="predicted"/>
<feature type="region of interest" description="Disordered" evidence="1">
    <location>
        <begin position="179"/>
        <end position="244"/>
    </location>
</feature>
<keyword evidence="3" id="KW-1185">Reference proteome</keyword>
<organism evidence="2 3">
    <name type="scientific">Mycena indigotica</name>
    <dbReference type="NCBI Taxonomy" id="2126181"/>
    <lineage>
        <taxon>Eukaryota</taxon>
        <taxon>Fungi</taxon>
        <taxon>Dikarya</taxon>
        <taxon>Basidiomycota</taxon>
        <taxon>Agaricomycotina</taxon>
        <taxon>Agaricomycetes</taxon>
        <taxon>Agaricomycetidae</taxon>
        <taxon>Agaricales</taxon>
        <taxon>Marasmiineae</taxon>
        <taxon>Mycenaceae</taxon>
        <taxon>Mycena</taxon>
    </lineage>
</organism>
<comment type="caution">
    <text evidence="2">The sequence shown here is derived from an EMBL/GenBank/DDBJ whole genome shotgun (WGS) entry which is preliminary data.</text>
</comment>
<dbReference type="EMBL" id="JACAZF010000002">
    <property type="protein sequence ID" value="KAF7312634.1"/>
    <property type="molecule type" value="Genomic_DNA"/>
</dbReference>
<sequence>MSHQLQTAMDDAVNVCLYQQAVTTELPPSFRRRDSKSCFAPSPAPTGNHDIIHGAALTFRPALGPLSATTQVPLSSGASMVEARALSAYAARHESAIVGAALGSGVAAIAVSVSPIEPSSDFDSPATGQWVVWADAGHVQSQFAYNLAVETGVGVLMRPAEAAPPELWLTTGTVLATNFPPPIPSTQPPSTPSNEEILLCPSDTQSPPMPPYAPYRPGYCAPLPEPSPGPHEDDTQPKNSPVTKTTRVRIGNGAATASLVIQRGQRTELFMRTLTVPLTATLGLTCGRYELAGGFVTVASNGLPHIVMMQHDQYSVSRGYPPAAPFVLRPHPSTTLAVTSEVIPRPAADVNGDINITVTIAPRWLLRDRSQSPIGRYNMLVVEATEDVWGGAGPGDWAADATTETRLDLPTCSDGAASGPGPGPTAASLAALQSRLQPALPTWYTVATQGLWSRWSWNKSVIRVGERYQMHGRKGWMEVIVGAVVCFPAEGGRVVFNKLQLERGMRFREY</sequence>
<evidence type="ECO:0000256" key="1">
    <source>
        <dbReference type="SAM" id="MobiDB-lite"/>
    </source>
</evidence>
<evidence type="ECO:0000313" key="2">
    <source>
        <dbReference type="EMBL" id="KAF7312634.1"/>
    </source>
</evidence>
<evidence type="ECO:0000313" key="3">
    <source>
        <dbReference type="Proteomes" id="UP000636479"/>
    </source>
</evidence>
<dbReference type="AlphaFoldDB" id="A0A8H6T8B7"/>